<keyword evidence="2" id="KW-0472">Membrane</keyword>
<gene>
    <name evidence="3" type="ORF">ACFQJ9_12455</name>
</gene>
<dbReference type="EMBL" id="JBHTAR010000011">
    <property type="protein sequence ID" value="MFC7200211.1"/>
    <property type="molecule type" value="Genomic_DNA"/>
</dbReference>
<feature type="transmembrane region" description="Helical" evidence="2">
    <location>
        <begin position="325"/>
        <end position="346"/>
    </location>
</feature>
<feature type="transmembrane region" description="Helical" evidence="2">
    <location>
        <begin position="566"/>
        <end position="588"/>
    </location>
</feature>
<feature type="transmembrane region" description="Helical" evidence="2">
    <location>
        <begin position="492"/>
        <end position="518"/>
    </location>
</feature>
<sequence>MDAKKTLRIARWEVSKGRAAVDRRTAVALVVVLLLLGGLAPALAANPPTPGEGIYRVGVDESSPYYEPVQRNDRLRAVDPDSGMVAAGEAEVLIRDGAFRVADTRKGQAALAELRDAVTAYNDYLMRQEPDQAAAFPVVVDLRYVSQTEVVRVGAPGGGGPTTTTPADRTTEPGGTATPTTTPSGDGDGAGSGFGGFPSLPGGAFGGTQSGTPGELTPPFPLGSLVLAFAFLLPMNVVIQAYGSTVIGERINRRGEPLLVAPVSPADIVVGKTLPYFLGAAVVTAVIAAAVGGGVVTVAAVLPIAALFLATTFVGALLARSYKELTFVTVAVSVGLTAYAFVPAVFTEVHPIAAISPLSLVVQDLQGQPVGAGEFVFSTLPATLAAAVCFALGIGIYREEDLFTQRPIPAKLGDALAAPLSRPRDVALWTVLFIPFVLVAELFTLALLFVLPTSISVPVLLVAIALVEEVAKSIHVRAAFARGVFERSTRTGLLVGALAGAGFFVGEKLLLVVQLVGLPELVLGRATLATVGAAGMPLWMLVAPLALHVGTAALSAVGASRDETSYLVALAGAVVVHVAYNLTVVTSVA</sequence>
<keyword evidence="2" id="KW-0812">Transmembrane</keyword>
<proteinExistence type="predicted"/>
<keyword evidence="3" id="KW-0378">Hydrolase</keyword>
<dbReference type="Proteomes" id="UP001596447">
    <property type="component" value="Unassembled WGS sequence"/>
</dbReference>
<feature type="transmembrane region" description="Helical" evidence="2">
    <location>
        <begin position="538"/>
        <end position="559"/>
    </location>
</feature>
<feature type="transmembrane region" description="Helical" evidence="2">
    <location>
        <begin position="455"/>
        <end position="471"/>
    </location>
</feature>
<feature type="transmembrane region" description="Helical" evidence="2">
    <location>
        <begin position="298"/>
        <end position="318"/>
    </location>
</feature>
<feature type="region of interest" description="Disordered" evidence="1">
    <location>
        <begin position="153"/>
        <end position="193"/>
    </location>
</feature>
<dbReference type="GO" id="GO:0008237">
    <property type="term" value="F:metallopeptidase activity"/>
    <property type="evidence" value="ECO:0007669"/>
    <property type="project" value="UniProtKB-KW"/>
</dbReference>
<keyword evidence="2" id="KW-1133">Transmembrane helix</keyword>
<organism evidence="3 4">
    <name type="scientific">Halospeciosus flavus</name>
    <dbReference type="NCBI Taxonomy" id="3032283"/>
    <lineage>
        <taxon>Archaea</taxon>
        <taxon>Methanobacteriati</taxon>
        <taxon>Methanobacteriota</taxon>
        <taxon>Stenosarchaea group</taxon>
        <taxon>Halobacteria</taxon>
        <taxon>Halobacteriales</taxon>
        <taxon>Halobacteriaceae</taxon>
        <taxon>Halospeciosus</taxon>
    </lineage>
</organism>
<accession>A0ABD5Z4V7</accession>
<name>A0ABD5Z4V7_9EURY</name>
<dbReference type="AlphaFoldDB" id="A0ABD5Z4V7"/>
<protein>
    <submittedName>
        <fullName evidence="3">PrsW family intramembrane metalloprotease</fullName>
    </submittedName>
</protein>
<feature type="compositionally biased region" description="Low complexity" evidence="1">
    <location>
        <begin position="162"/>
        <end position="185"/>
    </location>
</feature>
<dbReference type="RefSeq" id="WP_279526999.1">
    <property type="nucleotide sequence ID" value="NZ_CP122312.1"/>
</dbReference>
<feature type="transmembrane region" description="Helical" evidence="2">
    <location>
        <begin position="274"/>
        <end position="292"/>
    </location>
</feature>
<feature type="transmembrane region" description="Helical" evidence="2">
    <location>
        <begin position="222"/>
        <end position="243"/>
    </location>
</feature>
<evidence type="ECO:0000256" key="1">
    <source>
        <dbReference type="SAM" id="MobiDB-lite"/>
    </source>
</evidence>
<evidence type="ECO:0000256" key="2">
    <source>
        <dbReference type="SAM" id="Phobius"/>
    </source>
</evidence>
<keyword evidence="3" id="KW-0645">Protease</keyword>
<reference evidence="3 4" key="1">
    <citation type="journal article" date="2019" name="Int. J. Syst. Evol. Microbiol.">
        <title>The Global Catalogue of Microorganisms (GCM) 10K type strain sequencing project: providing services to taxonomists for standard genome sequencing and annotation.</title>
        <authorList>
            <consortium name="The Broad Institute Genomics Platform"/>
            <consortium name="The Broad Institute Genome Sequencing Center for Infectious Disease"/>
            <person name="Wu L."/>
            <person name="Ma J."/>
        </authorList>
    </citation>
    <scope>NUCLEOTIDE SEQUENCE [LARGE SCALE GENOMIC DNA]</scope>
    <source>
        <strain evidence="3 4">XZGYJ-43</strain>
    </source>
</reference>
<evidence type="ECO:0000313" key="3">
    <source>
        <dbReference type="EMBL" id="MFC7200211.1"/>
    </source>
</evidence>
<feature type="transmembrane region" description="Helical" evidence="2">
    <location>
        <begin position="375"/>
        <end position="397"/>
    </location>
</feature>
<keyword evidence="4" id="KW-1185">Reference proteome</keyword>
<keyword evidence="3" id="KW-0482">Metalloprotease</keyword>
<comment type="caution">
    <text evidence="3">The sequence shown here is derived from an EMBL/GenBank/DDBJ whole genome shotgun (WGS) entry which is preliminary data.</text>
</comment>
<evidence type="ECO:0000313" key="4">
    <source>
        <dbReference type="Proteomes" id="UP001596447"/>
    </source>
</evidence>
<feature type="transmembrane region" description="Helical" evidence="2">
    <location>
        <begin position="426"/>
        <end position="449"/>
    </location>
</feature>